<evidence type="ECO:0000313" key="1">
    <source>
        <dbReference type="EMBL" id="KAK6352920.1"/>
    </source>
</evidence>
<organism evidence="1 2">
    <name type="scientific">Orbilia brochopaga</name>
    <dbReference type="NCBI Taxonomy" id="3140254"/>
    <lineage>
        <taxon>Eukaryota</taxon>
        <taxon>Fungi</taxon>
        <taxon>Dikarya</taxon>
        <taxon>Ascomycota</taxon>
        <taxon>Pezizomycotina</taxon>
        <taxon>Orbiliomycetes</taxon>
        <taxon>Orbiliales</taxon>
        <taxon>Orbiliaceae</taxon>
        <taxon>Orbilia</taxon>
    </lineage>
</organism>
<keyword evidence="2" id="KW-1185">Reference proteome</keyword>
<sequence>MRVAIILTLFRFIYLPAFTVAYVFTFVRQSQPISKGERISKEITGPNPKACTRIDYTRWESDFPDSPNRIVALKVWTTPLFGRAPWAFAFYQLANNCGRDGNKPSLVAYFFPRNDVNSLQVADWGPLAVQTGILPKFTSWQELKPDTPDWQKYIVDTGLQPGEILMDIGFGKAQGLERIRPFLADVKFWDLSRAYYRFNANMDVIRDDELMRDILSGQDSANTYFPDLLNSRAPIALEMVGHGRTIPGLRFESIQGGDWAEGIMREQPEVKELKEEVKIKYDEEEAIADIGANPDLSVQEILKEEYEDAYPVEDFYDEYAYEDPTAGYLKEESEYYYDGNDPNAIEMGNLDPYDHGYTWEDYPYENPIFKTESEPDEKSRMSLKVEYDDTQHQSLFEEEESAFPGFSQPQYQPEGYNKIEEESQFVQNMRNRAGFPLNFIQQMELLKHEMPLVPTFIRDELQQSFGLDPADSGSFDDIIWHLRRQYAISDLILEPQRREAERLQAAQFEAEQEFQRARNLATDQIQRAYEAVMESQETHDKIEELE</sequence>
<dbReference type="Proteomes" id="UP001375240">
    <property type="component" value="Unassembled WGS sequence"/>
</dbReference>
<dbReference type="EMBL" id="JAVHNQ010000003">
    <property type="protein sequence ID" value="KAK6352920.1"/>
    <property type="molecule type" value="Genomic_DNA"/>
</dbReference>
<accession>A0AAV9V026</accession>
<comment type="caution">
    <text evidence="1">The sequence shown here is derived from an EMBL/GenBank/DDBJ whole genome shotgun (WGS) entry which is preliminary data.</text>
</comment>
<name>A0AAV9V026_9PEZI</name>
<evidence type="ECO:0000313" key="2">
    <source>
        <dbReference type="Proteomes" id="UP001375240"/>
    </source>
</evidence>
<dbReference type="AlphaFoldDB" id="A0AAV9V026"/>
<proteinExistence type="predicted"/>
<reference evidence="1 2" key="1">
    <citation type="submission" date="2019-10" db="EMBL/GenBank/DDBJ databases">
        <authorList>
            <person name="Palmer J.M."/>
        </authorList>
    </citation>
    <scope>NUCLEOTIDE SEQUENCE [LARGE SCALE GENOMIC DNA]</scope>
    <source>
        <strain evidence="1 2">TWF696</strain>
    </source>
</reference>
<gene>
    <name evidence="1" type="ORF">TWF696_004917</name>
</gene>
<protein>
    <submittedName>
        <fullName evidence="1">Uncharacterized protein</fullName>
    </submittedName>
</protein>